<protein>
    <submittedName>
        <fullName evidence="2">WD40 domain-containing protein</fullName>
    </submittedName>
</protein>
<evidence type="ECO:0000256" key="1">
    <source>
        <dbReference type="PROSITE-ProRule" id="PRU00221"/>
    </source>
</evidence>
<keyword evidence="3" id="KW-1185">Reference proteome</keyword>
<dbReference type="SUPFAM" id="SSF50978">
    <property type="entry name" value="WD40 repeat-like"/>
    <property type="match status" value="1"/>
</dbReference>
<dbReference type="InterPro" id="IPR015943">
    <property type="entry name" value="WD40/YVTN_repeat-like_dom_sf"/>
</dbReference>
<dbReference type="SMART" id="SM00320">
    <property type="entry name" value="WD40"/>
    <property type="match status" value="3"/>
</dbReference>
<proteinExistence type="predicted"/>
<dbReference type="Proteomes" id="UP000187406">
    <property type="component" value="Unassembled WGS sequence"/>
</dbReference>
<dbReference type="AlphaFoldDB" id="A0A1Q3ATT2"/>
<reference evidence="3" key="1">
    <citation type="submission" date="2016-04" db="EMBL/GenBank/DDBJ databases">
        <title>Cephalotus genome sequencing.</title>
        <authorList>
            <person name="Fukushima K."/>
            <person name="Hasebe M."/>
            <person name="Fang X."/>
        </authorList>
    </citation>
    <scope>NUCLEOTIDE SEQUENCE [LARGE SCALE GENOMIC DNA]</scope>
    <source>
        <strain evidence="3">cv. St1</strain>
    </source>
</reference>
<evidence type="ECO:0000313" key="2">
    <source>
        <dbReference type="EMBL" id="GAV58973.1"/>
    </source>
</evidence>
<dbReference type="PANTHER" id="PTHR43991">
    <property type="entry name" value="WD REPEAT PROTEIN (AFU_ORTHOLOGUE AFUA_8G05640)-RELATED"/>
    <property type="match status" value="1"/>
</dbReference>
<accession>A0A1Q3ATT2</accession>
<sequence>MVDEFDYMAEEVEMADFVDDMDEENNVIDGVDVGGDEYDTLTKVTDTSSAQARKGKDVQGIPWDRLNITREKYRLTRLEQYKNYENIPLSGEAVDKQCKQVQKGGNYYEFFHNTRLVKPTILHFQLRNLVWATSKHDVYFMSNYSVMHWSSLSCNYTEILNFSGHVAPTEKHAGSLLEGFTQTHISTIAVKDSLMVAGGFQGEITCKRLEKQGVSFCTRTTNDVNAITNAIEIYDSLRGGIRFMASNNDYGLREYDMEKFQLLNHFRFPWPVNHTSMSPDRRLVAVVGDHLDGLLVDSQNGKTIATMVGHLDYSFASAWHPDGRVFATGNQDKTCRVWDLRKLSSPIATLKGNLGAVRSIRFSSDGRFMVVAEPADFVHIYSTKADYKRRQEIDFFGEISGVSLSPDDESLYVGIWDRTYASLLQYNRRHTYGYLDSYF</sequence>
<dbReference type="Gene3D" id="2.130.10.10">
    <property type="entry name" value="YVTN repeat-like/Quinoprotein amine dehydrogenase"/>
    <property type="match status" value="1"/>
</dbReference>
<dbReference type="OrthoDB" id="20669at2759"/>
<dbReference type="STRING" id="3775.A0A1Q3ATT2"/>
<name>A0A1Q3ATT2_CEPFO</name>
<dbReference type="InParanoid" id="A0A1Q3ATT2"/>
<dbReference type="EMBL" id="BDDD01000092">
    <property type="protein sequence ID" value="GAV58973.1"/>
    <property type="molecule type" value="Genomic_DNA"/>
</dbReference>
<evidence type="ECO:0000313" key="3">
    <source>
        <dbReference type="Proteomes" id="UP000187406"/>
    </source>
</evidence>
<dbReference type="PROSITE" id="PS50294">
    <property type="entry name" value="WD_REPEATS_REGION"/>
    <property type="match status" value="1"/>
</dbReference>
<dbReference type="InterPro" id="IPR036322">
    <property type="entry name" value="WD40_repeat_dom_sf"/>
</dbReference>
<feature type="repeat" description="WD" evidence="1">
    <location>
        <begin position="307"/>
        <end position="341"/>
    </location>
</feature>
<dbReference type="FunFam" id="2.130.10.10:FF:000637">
    <property type="entry name" value="WD-40 repeat family protein"/>
    <property type="match status" value="1"/>
</dbReference>
<dbReference type="InterPro" id="IPR001680">
    <property type="entry name" value="WD40_rpt"/>
</dbReference>
<comment type="caution">
    <text evidence="2">The sequence shown here is derived from an EMBL/GenBank/DDBJ whole genome shotgun (WGS) entry which is preliminary data.</text>
</comment>
<gene>
    <name evidence="2" type="ORF">CFOL_v3_02506</name>
</gene>
<dbReference type="PANTHER" id="PTHR43991:SF21">
    <property type="entry name" value="GAMYB-BINDING PROTEIN"/>
    <property type="match status" value="1"/>
</dbReference>
<keyword evidence="1" id="KW-0853">WD repeat</keyword>
<dbReference type="PROSITE" id="PS50082">
    <property type="entry name" value="WD_REPEATS_2"/>
    <property type="match status" value="1"/>
</dbReference>
<dbReference type="Pfam" id="PF00400">
    <property type="entry name" value="WD40"/>
    <property type="match status" value="2"/>
</dbReference>
<organism evidence="2 3">
    <name type="scientific">Cephalotus follicularis</name>
    <name type="common">Albany pitcher plant</name>
    <dbReference type="NCBI Taxonomy" id="3775"/>
    <lineage>
        <taxon>Eukaryota</taxon>
        <taxon>Viridiplantae</taxon>
        <taxon>Streptophyta</taxon>
        <taxon>Embryophyta</taxon>
        <taxon>Tracheophyta</taxon>
        <taxon>Spermatophyta</taxon>
        <taxon>Magnoliopsida</taxon>
        <taxon>eudicotyledons</taxon>
        <taxon>Gunneridae</taxon>
        <taxon>Pentapetalae</taxon>
        <taxon>rosids</taxon>
        <taxon>fabids</taxon>
        <taxon>Oxalidales</taxon>
        <taxon>Cephalotaceae</taxon>
        <taxon>Cephalotus</taxon>
    </lineage>
</organism>